<dbReference type="GO" id="GO:0042800">
    <property type="term" value="F:histone H3K4 methyltransferase activity"/>
    <property type="evidence" value="ECO:0007669"/>
    <property type="project" value="TreeGrafter"/>
</dbReference>
<dbReference type="PANTHER" id="PTHR46060">
    <property type="entry name" value="MARINER MOS1 TRANSPOSASE-LIKE PROTEIN"/>
    <property type="match status" value="1"/>
</dbReference>
<evidence type="ECO:0000313" key="2">
    <source>
        <dbReference type="WBParaSite" id="SSTP_0000636766.1"/>
    </source>
</evidence>
<dbReference type="Gene3D" id="1.10.10.1450">
    <property type="match status" value="1"/>
</dbReference>
<dbReference type="GO" id="GO:0003697">
    <property type="term" value="F:single-stranded DNA binding"/>
    <property type="evidence" value="ECO:0007669"/>
    <property type="project" value="TreeGrafter"/>
</dbReference>
<dbReference type="GO" id="GO:0003690">
    <property type="term" value="F:double-stranded DNA binding"/>
    <property type="evidence" value="ECO:0007669"/>
    <property type="project" value="TreeGrafter"/>
</dbReference>
<organism evidence="2">
    <name type="scientific">Strongyloides stercoralis</name>
    <name type="common">Threadworm</name>
    <dbReference type="NCBI Taxonomy" id="6248"/>
    <lineage>
        <taxon>Eukaryota</taxon>
        <taxon>Metazoa</taxon>
        <taxon>Ecdysozoa</taxon>
        <taxon>Nematoda</taxon>
        <taxon>Chromadorea</taxon>
        <taxon>Rhabditida</taxon>
        <taxon>Tylenchina</taxon>
        <taxon>Panagrolaimomorpha</taxon>
        <taxon>Strongyloidoidea</taxon>
        <taxon>Strongyloididae</taxon>
        <taxon>Strongyloides</taxon>
    </lineage>
</organism>
<accession>A0A0K0EA40</accession>
<dbReference type="GO" id="GO:0046975">
    <property type="term" value="F:histone H3K36 methyltransferase activity"/>
    <property type="evidence" value="ECO:0007669"/>
    <property type="project" value="TreeGrafter"/>
</dbReference>
<dbReference type="GO" id="GO:0000729">
    <property type="term" value="P:DNA double-strand break processing"/>
    <property type="evidence" value="ECO:0007669"/>
    <property type="project" value="TreeGrafter"/>
</dbReference>
<dbReference type="GO" id="GO:0031297">
    <property type="term" value="P:replication fork processing"/>
    <property type="evidence" value="ECO:0007669"/>
    <property type="project" value="TreeGrafter"/>
</dbReference>
<dbReference type="InterPro" id="IPR041426">
    <property type="entry name" value="Mos1_HTH"/>
</dbReference>
<dbReference type="GO" id="GO:0044547">
    <property type="term" value="F:DNA topoisomerase binding"/>
    <property type="evidence" value="ECO:0007669"/>
    <property type="project" value="TreeGrafter"/>
</dbReference>
<evidence type="ECO:0000259" key="1">
    <source>
        <dbReference type="Pfam" id="PF17906"/>
    </source>
</evidence>
<dbReference type="PANTHER" id="PTHR46060:SF2">
    <property type="entry name" value="HISTONE-LYSINE N-METHYLTRANSFERASE SETMAR"/>
    <property type="match status" value="1"/>
</dbReference>
<name>A0A0K0EA40_STRER</name>
<dbReference type="GO" id="GO:0000014">
    <property type="term" value="F:single-stranded DNA endodeoxyribonuclease activity"/>
    <property type="evidence" value="ECO:0007669"/>
    <property type="project" value="TreeGrafter"/>
</dbReference>
<dbReference type="GO" id="GO:0000793">
    <property type="term" value="C:condensed chromosome"/>
    <property type="evidence" value="ECO:0007669"/>
    <property type="project" value="TreeGrafter"/>
</dbReference>
<reference evidence="2" key="1">
    <citation type="submission" date="2015-08" db="UniProtKB">
        <authorList>
            <consortium name="WormBaseParasite"/>
        </authorList>
    </citation>
    <scope>IDENTIFICATION</scope>
</reference>
<dbReference type="GO" id="GO:0035861">
    <property type="term" value="C:site of double-strand break"/>
    <property type="evidence" value="ECO:0007669"/>
    <property type="project" value="TreeGrafter"/>
</dbReference>
<dbReference type="GO" id="GO:0006303">
    <property type="term" value="P:double-strand break repair via nonhomologous end joining"/>
    <property type="evidence" value="ECO:0007669"/>
    <property type="project" value="TreeGrafter"/>
</dbReference>
<feature type="domain" description="Mos1 transposase HTH" evidence="1">
    <location>
        <begin position="12"/>
        <end position="59"/>
    </location>
</feature>
<dbReference type="GO" id="GO:0005634">
    <property type="term" value="C:nucleus"/>
    <property type="evidence" value="ECO:0007669"/>
    <property type="project" value="TreeGrafter"/>
</dbReference>
<dbReference type="Pfam" id="PF17906">
    <property type="entry name" value="HTH_48"/>
    <property type="match status" value="1"/>
</dbReference>
<dbReference type="InterPro" id="IPR052709">
    <property type="entry name" value="Transposase-MT_Hybrid"/>
</dbReference>
<protein>
    <submittedName>
        <fullName evidence="2">HTH_48 domain-containing protein</fullName>
    </submittedName>
</protein>
<proteinExistence type="predicted"/>
<dbReference type="GO" id="GO:0044774">
    <property type="term" value="P:mitotic DNA integrity checkpoint signaling"/>
    <property type="evidence" value="ECO:0007669"/>
    <property type="project" value="TreeGrafter"/>
</dbReference>
<dbReference type="STRING" id="6248.A0A0K0EA40"/>
<sequence>MDEMANIKPEEMHLRYCILYEFHKSNNATTATKNICEVYLGFLNVRKCQKWFLKFKSGDFDLSGANRSGKTLALNNNVFLEAVKADPCQTIKELSNKLNSTCSTF</sequence>
<dbReference type="GO" id="GO:0015074">
    <property type="term" value="P:DNA integration"/>
    <property type="evidence" value="ECO:0007669"/>
    <property type="project" value="TreeGrafter"/>
</dbReference>
<dbReference type="AlphaFoldDB" id="A0A0K0EA40"/>
<dbReference type="WBParaSite" id="SSTP_0000636766.1">
    <property type="protein sequence ID" value="SSTP_0000636766.1"/>
    <property type="gene ID" value="SSTP_0000636766"/>
</dbReference>